<feature type="compositionally biased region" description="Polar residues" evidence="2">
    <location>
        <begin position="549"/>
        <end position="558"/>
    </location>
</feature>
<gene>
    <name evidence="3" type="ORF">QTP70_007706</name>
</gene>
<keyword evidence="4" id="KW-1185">Reference proteome</keyword>
<dbReference type="GO" id="GO:0035082">
    <property type="term" value="P:axoneme assembly"/>
    <property type="evidence" value="ECO:0007669"/>
    <property type="project" value="TreeGrafter"/>
</dbReference>
<feature type="coiled-coil region" evidence="1">
    <location>
        <begin position="97"/>
        <end position="124"/>
    </location>
</feature>
<dbReference type="Proteomes" id="UP001274896">
    <property type="component" value="Unassembled WGS sequence"/>
</dbReference>
<accession>A0AAE0V6G4</accession>
<feature type="compositionally biased region" description="Polar residues" evidence="2">
    <location>
        <begin position="700"/>
        <end position="712"/>
    </location>
</feature>
<dbReference type="PANTHER" id="PTHR23005">
    <property type="entry name" value="RETINITIS PIGMENTOSA 1 PROTEIN"/>
    <property type="match status" value="1"/>
</dbReference>
<feature type="compositionally biased region" description="Basic and acidic residues" evidence="2">
    <location>
        <begin position="559"/>
        <end position="574"/>
    </location>
</feature>
<feature type="compositionally biased region" description="Basic and acidic residues" evidence="2">
    <location>
        <begin position="396"/>
        <end position="415"/>
    </location>
</feature>
<dbReference type="GO" id="GO:0042461">
    <property type="term" value="P:photoreceptor cell development"/>
    <property type="evidence" value="ECO:0007669"/>
    <property type="project" value="TreeGrafter"/>
</dbReference>
<feature type="compositionally biased region" description="Polar residues" evidence="2">
    <location>
        <begin position="637"/>
        <end position="673"/>
    </location>
</feature>
<evidence type="ECO:0000256" key="2">
    <source>
        <dbReference type="SAM" id="MobiDB-lite"/>
    </source>
</evidence>
<feature type="region of interest" description="Disordered" evidence="2">
    <location>
        <begin position="832"/>
        <end position="851"/>
    </location>
</feature>
<evidence type="ECO:0000313" key="4">
    <source>
        <dbReference type="Proteomes" id="UP001274896"/>
    </source>
</evidence>
<proteinExistence type="predicted"/>
<dbReference type="PANTHER" id="PTHR23005:SF4">
    <property type="entry name" value="OXYGEN-REGULATED PROTEIN 1"/>
    <property type="match status" value="1"/>
</dbReference>
<feature type="region of interest" description="Disordered" evidence="2">
    <location>
        <begin position="388"/>
        <end position="434"/>
    </location>
</feature>
<feature type="region of interest" description="Disordered" evidence="2">
    <location>
        <begin position="787"/>
        <end position="825"/>
    </location>
</feature>
<sequence length="930" mass="103883">MAVRPDMRHVLDELCCSINSLCEAAQHKQRSCLEKSKRLPDFSSHLASTFGSSSRVLLAFLSVMTLRDGLANLNALRQAENSLSCSEAFLMLQSLKEMAAIEDAEQLRADLNALQKSASDHLLQRWKGFQQLANMCMSSSVTPKCTQGGSYSAASSEEEAIQGLMEELGVPDRVREQLAALHTQGKDGVRGNQGKRSEELCESLQEKKVTKYTESGLNKEKETVRLPDSVLEDINSYVKFVVEKAVHAHINSEVCRAHSLLGSEKEIKVVTCEQGRNSCPTERIQQADDIIDSNICENILEEKQQRIEEKDIRHKEKQEAYSKQEINMKEIKHRVVCEQSGMTQGTIISKDDSVQEDYIMETDPKYSHKEMKEVKDLRDTSEIDYGRTTEVYPKLSEPRKNKESLTNSEEEKSSIEEDSCDEEHMNFSEDQVSDKEENLQVNSKIEPQAKWQCEDLLNRAHTQLYNKTESVKNTGQTEMQTTLIAVCLEHESGHQPEERVCSEGQQVVVEVPECYTVQMEYSPEEAVVSERKTVQAKKKNSSVAKLISNLETCTQRPSSKPEKPEHRSVGHTEVSDPDNLNNVSLTGKLIDTNSEANSSSLAFSYDSRSSSVAQESERNFQTNRVKFIRDMFLAKSQTRTQNGQRQLHSPNSDLSDSQPESTGSGGNWSQETSSGEDDASRLAIAKGFVRRTIERLYGRSNSSSVSADNMISPSALKPMQKEGPGRTNVSSLASYHEARTRVMTDLSYFSATNASDIFSVATDCTRLNEHAQLLAENQICEFSSELKEGHRNGNNKTISVDPEQPSRQEDSLHGTQHSTKLEKSRFTYFNLPNASDSELEPEEKGEVKVAPATQAHKTMAERNSFLPAFSPPVLKKADNKVHPLTEATTPTVVTQPVKAQNAQTGVIKQSAEPDALEILFVFCGQHCPIL</sequence>
<dbReference type="AlphaFoldDB" id="A0AAE0V6G4"/>
<feature type="region of interest" description="Disordered" evidence="2">
    <location>
        <begin position="637"/>
        <end position="679"/>
    </location>
</feature>
<dbReference type="GO" id="GO:0060041">
    <property type="term" value="P:retina development in camera-type eye"/>
    <property type="evidence" value="ECO:0007669"/>
    <property type="project" value="TreeGrafter"/>
</dbReference>
<protein>
    <submittedName>
        <fullName evidence="3">Uncharacterized protein</fullName>
    </submittedName>
</protein>
<feature type="region of interest" description="Disordered" evidence="2">
    <location>
        <begin position="547"/>
        <end position="585"/>
    </location>
</feature>
<name>A0AAE0V6G4_9TELE</name>
<organism evidence="3 4">
    <name type="scientific">Hemibagrus guttatus</name>
    <dbReference type="NCBI Taxonomy" id="175788"/>
    <lineage>
        <taxon>Eukaryota</taxon>
        <taxon>Metazoa</taxon>
        <taxon>Chordata</taxon>
        <taxon>Craniata</taxon>
        <taxon>Vertebrata</taxon>
        <taxon>Euteleostomi</taxon>
        <taxon>Actinopterygii</taxon>
        <taxon>Neopterygii</taxon>
        <taxon>Teleostei</taxon>
        <taxon>Ostariophysi</taxon>
        <taxon>Siluriformes</taxon>
        <taxon>Bagridae</taxon>
        <taxon>Hemibagrus</taxon>
    </lineage>
</organism>
<keyword evidence="1" id="KW-0175">Coiled coil</keyword>
<feature type="compositionally biased region" description="Basic and acidic residues" evidence="2">
    <location>
        <begin position="422"/>
        <end position="434"/>
    </location>
</feature>
<feature type="coiled-coil region" evidence="1">
    <location>
        <begin position="300"/>
        <end position="334"/>
    </location>
</feature>
<evidence type="ECO:0000313" key="3">
    <source>
        <dbReference type="EMBL" id="KAK3545446.1"/>
    </source>
</evidence>
<feature type="region of interest" description="Disordered" evidence="2">
    <location>
        <begin position="700"/>
        <end position="729"/>
    </location>
</feature>
<evidence type="ECO:0000256" key="1">
    <source>
        <dbReference type="SAM" id="Coils"/>
    </source>
</evidence>
<dbReference type="EMBL" id="JAUCMX010000005">
    <property type="protein sequence ID" value="KAK3545446.1"/>
    <property type="molecule type" value="Genomic_DNA"/>
</dbReference>
<reference evidence="3" key="1">
    <citation type="submission" date="2023-06" db="EMBL/GenBank/DDBJ databases">
        <title>Male Hemibagrus guttatus genome.</title>
        <authorList>
            <person name="Bian C."/>
        </authorList>
    </citation>
    <scope>NUCLEOTIDE SEQUENCE</scope>
    <source>
        <strain evidence="3">Male_cb2023</strain>
        <tissue evidence="3">Muscle</tissue>
    </source>
</reference>
<comment type="caution">
    <text evidence="3">The sequence shown here is derived from an EMBL/GenBank/DDBJ whole genome shotgun (WGS) entry which is preliminary data.</text>
</comment>
<dbReference type="GO" id="GO:0005930">
    <property type="term" value="C:axoneme"/>
    <property type="evidence" value="ECO:0007669"/>
    <property type="project" value="TreeGrafter"/>
</dbReference>